<dbReference type="NCBIfam" id="TIGR00412">
    <property type="entry name" value="redox_disulf_2"/>
    <property type="match status" value="1"/>
</dbReference>
<dbReference type="SUPFAM" id="SSF52833">
    <property type="entry name" value="Thioredoxin-like"/>
    <property type="match status" value="1"/>
</dbReference>
<reference evidence="2" key="1">
    <citation type="submission" date="2020-05" db="EMBL/GenBank/DDBJ databases">
        <title>Nod-independent and nitrogen-fixing Bradyrhizobium aeschynomene sp. nov. isolated from nodules of Aeschynomene indica.</title>
        <authorList>
            <person name="Zhang Z."/>
        </authorList>
    </citation>
    <scope>NUCLEOTIDE SEQUENCE</scope>
    <source>
        <strain evidence="2">83012</strain>
    </source>
</reference>
<evidence type="ECO:0000259" key="1">
    <source>
        <dbReference type="Pfam" id="PF13192"/>
    </source>
</evidence>
<dbReference type="RefSeq" id="WP_172110963.1">
    <property type="nucleotide sequence ID" value="NZ_JABFDM010000001.1"/>
</dbReference>
<dbReference type="InterPro" id="IPR005243">
    <property type="entry name" value="THIRX-like_proc"/>
</dbReference>
<keyword evidence="3" id="KW-1185">Reference proteome</keyword>
<proteinExistence type="predicted"/>
<dbReference type="PIRSF" id="PIRSF037031">
    <property type="entry name" value="Redox_disulphide_2"/>
    <property type="match status" value="1"/>
</dbReference>
<dbReference type="EMBL" id="JABFDN010000003">
    <property type="protein sequence ID" value="NPU65889.1"/>
    <property type="molecule type" value="Genomic_DNA"/>
</dbReference>
<accession>A0ABX2CF15</accession>
<feature type="domain" description="Thioredoxin-like fold" evidence="1">
    <location>
        <begin position="3"/>
        <end position="76"/>
    </location>
</feature>
<organism evidence="2 3">
    <name type="scientific">Bradyrhizobium aeschynomenes</name>
    <dbReference type="NCBI Taxonomy" id="2734909"/>
    <lineage>
        <taxon>Bacteria</taxon>
        <taxon>Pseudomonadati</taxon>
        <taxon>Pseudomonadota</taxon>
        <taxon>Alphaproteobacteria</taxon>
        <taxon>Hyphomicrobiales</taxon>
        <taxon>Nitrobacteraceae</taxon>
        <taxon>Bradyrhizobium</taxon>
    </lineage>
</organism>
<comment type="caution">
    <text evidence="2">The sequence shown here is derived from an EMBL/GenBank/DDBJ whole genome shotgun (WGS) entry which is preliminary data.</text>
</comment>
<sequence length="78" mass="8161">MKNVKILGSGCKRCVQTAAMASSEASRLGIEIELEKITDFADIARFGIASTPGVVIDGKVVHAGGLPKAEDMAKWLSA</sequence>
<gene>
    <name evidence="2" type="ORF">HL667_12875</name>
</gene>
<dbReference type="Pfam" id="PF13192">
    <property type="entry name" value="Thioredoxin_3"/>
    <property type="match status" value="1"/>
</dbReference>
<evidence type="ECO:0000313" key="2">
    <source>
        <dbReference type="EMBL" id="NPU65889.1"/>
    </source>
</evidence>
<evidence type="ECO:0000313" key="3">
    <source>
        <dbReference type="Proteomes" id="UP000886476"/>
    </source>
</evidence>
<dbReference type="Gene3D" id="3.40.30.10">
    <property type="entry name" value="Glutaredoxin"/>
    <property type="match status" value="1"/>
</dbReference>
<protein>
    <submittedName>
        <fullName evidence="2">Thioredoxin family protein</fullName>
    </submittedName>
</protein>
<name>A0ABX2CF15_9BRAD</name>
<dbReference type="InterPro" id="IPR012336">
    <property type="entry name" value="Thioredoxin-like_fold"/>
</dbReference>
<dbReference type="PANTHER" id="PTHR36450:SF1">
    <property type="entry name" value="THIOREDOXIN"/>
    <property type="match status" value="1"/>
</dbReference>
<dbReference type="Proteomes" id="UP000886476">
    <property type="component" value="Unassembled WGS sequence"/>
</dbReference>
<dbReference type="PANTHER" id="PTHR36450">
    <property type="entry name" value="THIOREDOXIN"/>
    <property type="match status" value="1"/>
</dbReference>
<dbReference type="InterPro" id="IPR036249">
    <property type="entry name" value="Thioredoxin-like_sf"/>
</dbReference>